<keyword evidence="3" id="KW-1185">Reference proteome</keyword>
<sequence length="204" mass="22846">MMLKEFEEKILVLSKERDQLIKQRDLAIQEAHSWRSELAKARERVVIMEGAVVRAEERVRVAESDAEARIREAMQKEATAAKEKQELLAYVNLLQAQVQRQQVDTKQVFEEKTESCSDSNATPLTKHVDPSEANVDKACLCVSRAIPVRGESVVHMAVDQANIRPIADGEWSDIQATEPSIANVRDIAPETEGSSLDIPVVSRE</sequence>
<organism evidence="2 3">
    <name type="scientific">Ilex paraguariensis</name>
    <name type="common">yerba mate</name>
    <dbReference type="NCBI Taxonomy" id="185542"/>
    <lineage>
        <taxon>Eukaryota</taxon>
        <taxon>Viridiplantae</taxon>
        <taxon>Streptophyta</taxon>
        <taxon>Embryophyta</taxon>
        <taxon>Tracheophyta</taxon>
        <taxon>Spermatophyta</taxon>
        <taxon>Magnoliopsida</taxon>
        <taxon>eudicotyledons</taxon>
        <taxon>Gunneridae</taxon>
        <taxon>Pentapetalae</taxon>
        <taxon>asterids</taxon>
        <taxon>campanulids</taxon>
        <taxon>Aquifoliales</taxon>
        <taxon>Aquifoliaceae</taxon>
        <taxon>Ilex</taxon>
    </lineage>
</organism>
<evidence type="ECO:0000256" key="1">
    <source>
        <dbReference type="SAM" id="Coils"/>
    </source>
</evidence>
<dbReference type="InterPro" id="IPR045188">
    <property type="entry name" value="Boi1/Boi2-like"/>
</dbReference>
<proteinExistence type="predicted"/>
<comment type="caution">
    <text evidence="2">The sequence shown here is derived from an EMBL/GenBank/DDBJ whole genome shotgun (WGS) entry which is preliminary data.</text>
</comment>
<dbReference type="PANTHER" id="PTHR22902:SF49">
    <property type="entry name" value="OS03G0666200 PROTEIN"/>
    <property type="match status" value="1"/>
</dbReference>
<dbReference type="Proteomes" id="UP001642360">
    <property type="component" value="Unassembled WGS sequence"/>
</dbReference>
<dbReference type="AlphaFoldDB" id="A0ABC8U558"/>
<feature type="coiled-coil region" evidence="1">
    <location>
        <begin position="3"/>
        <end position="58"/>
    </location>
</feature>
<dbReference type="PANTHER" id="PTHR22902">
    <property type="entry name" value="SESQUIPEDALIAN"/>
    <property type="match status" value="1"/>
</dbReference>
<accession>A0ABC8U558</accession>
<evidence type="ECO:0000313" key="3">
    <source>
        <dbReference type="Proteomes" id="UP001642360"/>
    </source>
</evidence>
<reference evidence="2 3" key="1">
    <citation type="submission" date="2024-02" db="EMBL/GenBank/DDBJ databases">
        <authorList>
            <person name="Vignale AGUSTIN F."/>
            <person name="Sosa J E."/>
            <person name="Modenutti C."/>
        </authorList>
    </citation>
    <scope>NUCLEOTIDE SEQUENCE [LARGE SCALE GENOMIC DNA]</scope>
</reference>
<keyword evidence="1" id="KW-0175">Coiled coil</keyword>
<name>A0ABC8U558_9AQUA</name>
<gene>
    <name evidence="2" type="ORF">ILEXP_LOCUS46309</name>
</gene>
<protein>
    <submittedName>
        <fullName evidence="2">Uncharacterized protein</fullName>
    </submittedName>
</protein>
<dbReference type="EMBL" id="CAUOFW020006835">
    <property type="protein sequence ID" value="CAK9176450.1"/>
    <property type="molecule type" value="Genomic_DNA"/>
</dbReference>
<evidence type="ECO:0000313" key="2">
    <source>
        <dbReference type="EMBL" id="CAK9176450.1"/>
    </source>
</evidence>